<proteinExistence type="predicted"/>
<dbReference type="Proteomes" id="UP000070700">
    <property type="component" value="Unassembled WGS sequence"/>
</dbReference>
<sequence length="116" mass="13059">MRDLGVWCLIYNSQDVGGFLVLFCSLHYLVLAWRSYSQNPEIYYRYRYRYHFLKYLIDASLFAMSHICIEKAQASAAVRRVALLASRTPLSLAGKPRKGGNNDGGDDDGDDAGMGL</sequence>
<dbReference type="GeneID" id="28832294"/>
<evidence type="ECO:0000313" key="4">
    <source>
        <dbReference type="Proteomes" id="UP000070700"/>
    </source>
</evidence>
<dbReference type="InParanoid" id="A0A194XAF7"/>
<evidence type="ECO:0000256" key="1">
    <source>
        <dbReference type="SAM" id="MobiDB-lite"/>
    </source>
</evidence>
<gene>
    <name evidence="3" type="ORF">LY89DRAFT_782322</name>
</gene>
<reference evidence="3 4" key="1">
    <citation type="submission" date="2015-10" db="EMBL/GenBank/DDBJ databases">
        <title>Full genome of DAOMC 229536 Phialocephala scopiformis, a fungal endophyte of spruce producing the potent anti-insectan compound rugulosin.</title>
        <authorList>
            <consortium name="DOE Joint Genome Institute"/>
            <person name="Walker A.K."/>
            <person name="Frasz S.L."/>
            <person name="Seifert K.A."/>
            <person name="Miller J.D."/>
            <person name="Mondo S.J."/>
            <person name="Labutti K."/>
            <person name="Lipzen A."/>
            <person name="Dockter R."/>
            <person name="Kennedy M."/>
            <person name="Grigoriev I.V."/>
            <person name="Spatafora J.W."/>
        </authorList>
    </citation>
    <scope>NUCLEOTIDE SEQUENCE [LARGE SCALE GENOMIC DNA]</scope>
    <source>
        <strain evidence="3 4">CBS 120377</strain>
    </source>
</reference>
<evidence type="ECO:0000313" key="3">
    <source>
        <dbReference type="EMBL" id="KUJ17124.1"/>
    </source>
</evidence>
<dbReference type="RefSeq" id="XP_018071479.1">
    <property type="nucleotide sequence ID" value="XM_018222568.1"/>
</dbReference>
<accession>A0A194XAF7</accession>
<protein>
    <submittedName>
        <fullName evidence="3">Uncharacterized protein</fullName>
    </submittedName>
</protein>
<keyword evidence="2" id="KW-0812">Transmembrane</keyword>
<keyword evidence="4" id="KW-1185">Reference proteome</keyword>
<keyword evidence="2" id="KW-0472">Membrane</keyword>
<dbReference type="AlphaFoldDB" id="A0A194XAF7"/>
<keyword evidence="2" id="KW-1133">Transmembrane helix</keyword>
<dbReference type="EMBL" id="KQ947415">
    <property type="protein sequence ID" value="KUJ17124.1"/>
    <property type="molecule type" value="Genomic_DNA"/>
</dbReference>
<dbReference type="KEGG" id="psco:LY89DRAFT_782322"/>
<feature type="compositionally biased region" description="Acidic residues" evidence="1">
    <location>
        <begin position="104"/>
        <end position="116"/>
    </location>
</feature>
<evidence type="ECO:0000256" key="2">
    <source>
        <dbReference type="SAM" id="Phobius"/>
    </source>
</evidence>
<feature type="transmembrane region" description="Helical" evidence="2">
    <location>
        <begin position="16"/>
        <end position="36"/>
    </location>
</feature>
<feature type="region of interest" description="Disordered" evidence="1">
    <location>
        <begin position="91"/>
        <end position="116"/>
    </location>
</feature>
<organism evidence="3 4">
    <name type="scientific">Mollisia scopiformis</name>
    <name type="common">Conifer needle endophyte fungus</name>
    <name type="synonym">Phialocephala scopiformis</name>
    <dbReference type="NCBI Taxonomy" id="149040"/>
    <lineage>
        <taxon>Eukaryota</taxon>
        <taxon>Fungi</taxon>
        <taxon>Dikarya</taxon>
        <taxon>Ascomycota</taxon>
        <taxon>Pezizomycotina</taxon>
        <taxon>Leotiomycetes</taxon>
        <taxon>Helotiales</taxon>
        <taxon>Mollisiaceae</taxon>
        <taxon>Mollisia</taxon>
    </lineage>
</organism>
<name>A0A194XAF7_MOLSC</name>